<reference evidence="2" key="1">
    <citation type="journal article" date="2020" name="Nature">
        <title>Giant virus diversity and host interactions through global metagenomics.</title>
        <authorList>
            <person name="Schulz F."/>
            <person name="Roux S."/>
            <person name="Paez-Espino D."/>
            <person name="Jungbluth S."/>
            <person name="Walsh D.A."/>
            <person name="Denef V.J."/>
            <person name="McMahon K.D."/>
            <person name="Konstantinidis K.T."/>
            <person name="Eloe-Fadrosh E.A."/>
            <person name="Kyrpides N.C."/>
            <person name="Woyke T."/>
        </authorList>
    </citation>
    <scope>NUCLEOTIDE SEQUENCE</scope>
    <source>
        <strain evidence="2">GVMAG-M-3300025652-16</strain>
    </source>
</reference>
<accession>A0A6C0J0X6</accession>
<protein>
    <submittedName>
        <fullName evidence="2">Uncharacterized protein</fullName>
    </submittedName>
</protein>
<organism evidence="2">
    <name type="scientific">viral metagenome</name>
    <dbReference type="NCBI Taxonomy" id="1070528"/>
    <lineage>
        <taxon>unclassified sequences</taxon>
        <taxon>metagenomes</taxon>
        <taxon>organismal metagenomes</taxon>
    </lineage>
</organism>
<evidence type="ECO:0000313" key="2">
    <source>
        <dbReference type="EMBL" id="QHT98509.1"/>
    </source>
</evidence>
<evidence type="ECO:0000256" key="1">
    <source>
        <dbReference type="SAM" id="MobiDB-lite"/>
    </source>
</evidence>
<dbReference type="EMBL" id="MN740292">
    <property type="protein sequence ID" value="QHT98509.1"/>
    <property type="molecule type" value="Genomic_DNA"/>
</dbReference>
<feature type="compositionally biased region" description="Basic residues" evidence="1">
    <location>
        <begin position="1"/>
        <end position="29"/>
    </location>
</feature>
<dbReference type="AlphaFoldDB" id="A0A6C0J0X6"/>
<name>A0A6C0J0X6_9ZZZZ</name>
<proteinExistence type="predicted"/>
<sequence length="59" mass="6911">MEYKEPKKRVTKNDKKNKHQVYSQKHVRNLLKQMEATKDKRNDGSVSTPKCSLLPNGRV</sequence>
<feature type="region of interest" description="Disordered" evidence="1">
    <location>
        <begin position="1"/>
        <end position="59"/>
    </location>
</feature>